<dbReference type="InterPro" id="IPR054893">
    <property type="entry name" value="MthfCyhylase"/>
</dbReference>
<dbReference type="Pfam" id="PF04961">
    <property type="entry name" value="FTCD_C"/>
    <property type="match status" value="1"/>
</dbReference>
<dbReference type="AlphaFoldDB" id="A0AAU9C3B0"/>
<feature type="transmembrane region" description="Helical" evidence="2">
    <location>
        <begin position="26"/>
        <end position="46"/>
    </location>
</feature>
<evidence type="ECO:0000256" key="1">
    <source>
        <dbReference type="SAM" id="Coils"/>
    </source>
</evidence>
<keyword evidence="1" id="KW-0175">Coiled coil</keyword>
<dbReference type="GO" id="GO:0004477">
    <property type="term" value="F:methenyltetrahydrofolate cyclohydrolase activity"/>
    <property type="evidence" value="ECO:0007669"/>
    <property type="project" value="UniProtKB-EC"/>
</dbReference>
<dbReference type="KEGG" id="mcau:MIT9_P1268"/>
<dbReference type="SUPFAM" id="SSF101262">
    <property type="entry name" value="Methenyltetrahydrofolate cyclohydrolase-like"/>
    <property type="match status" value="1"/>
</dbReference>
<keyword evidence="2" id="KW-0472">Membrane</keyword>
<evidence type="ECO:0000313" key="5">
    <source>
        <dbReference type="Proteomes" id="UP001321825"/>
    </source>
</evidence>
<proteinExistence type="predicted"/>
<reference evidence="5" key="1">
    <citation type="journal article" date="2024" name="Int. J. Syst. Evol. Microbiol.">
        <title>Methylomarinovum tepidoasis sp. nov., a moderately thermophilic methanotroph of the family Methylothermaceae isolated from a deep-sea hydrothermal field.</title>
        <authorList>
            <person name="Hirayama H."/>
            <person name="Takaki Y."/>
            <person name="Abe M."/>
            <person name="Miyazaki M."/>
            <person name="Uematsu K."/>
            <person name="Matsui Y."/>
            <person name="Takai K."/>
        </authorList>
    </citation>
    <scope>NUCLEOTIDE SEQUENCE [LARGE SCALE GENOMIC DNA]</scope>
    <source>
        <strain evidence="5">IT-9</strain>
    </source>
</reference>
<dbReference type="Proteomes" id="UP001321825">
    <property type="component" value="Chromosome"/>
</dbReference>
<dbReference type="EMBL" id="AP024714">
    <property type="protein sequence ID" value="BCX81690.1"/>
    <property type="molecule type" value="Genomic_DNA"/>
</dbReference>
<dbReference type="Gene3D" id="1.20.120.680">
    <property type="entry name" value="Formiminotetrahydrofolate cyclodeaminase monomer, up-and-down helical bundle"/>
    <property type="match status" value="1"/>
</dbReference>
<keyword evidence="5" id="KW-1185">Reference proteome</keyword>
<gene>
    <name evidence="4" type="ORF">MIT9_P1268</name>
</gene>
<dbReference type="NCBIfam" id="NF045657">
    <property type="entry name" value="MthfCyhylaseFchA"/>
    <property type="match status" value="1"/>
</dbReference>
<keyword evidence="2" id="KW-0812">Transmembrane</keyword>
<dbReference type="InterPro" id="IPR007044">
    <property type="entry name" value="Cyclodeamin/CycHdrlase"/>
</dbReference>
<sequence length="203" mass="21326">MFKDQSLDTFLDRLASADPTPGGGSAAAVMGAMGAALVGMVASLTVGKPRYRAVEAEMHALQAKAAELRQRLLAAIEADVAAFDRVMAAYRLPKDDPNRGEAIQAALKGATDVPLACARLCVEVIGLCHEAAEKGNPNVLSDAGVGVLAAHAALKSCAINVTVNLNAIRDPAFVAERRGELEALLDGRDREVEQLYNHILAKL</sequence>
<protein>
    <submittedName>
        <fullName evidence="4">Methenyltetrahydrofolate cyclohydrolase</fullName>
        <ecNumber evidence="4">3.5.4.9</ecNumber>
    </submittedName>
</protein>
<feature type="domain" description="Cyclodeaminase/cyclohydrolase" evidence="3">
    <location>
        <begin position="6"/>
        <end position="182"/>
    </location>
</feature>
<organism evidence="4 5">
    <name type="scientific">Methylomarinovum caldicuralii</name>
    <dbReference type="NCBI Taxonomy" id="438856"/>
    <lineage>
        <taxon>Bacteria</taxon>
        <taxon>Pseudomonadati</taxon>
        <taxon>Pseudomonadota</taxon>
        <taxon>Gammaproteobacteria</taxon>
        <taxon>Methylococcales</taxon>
        <taxon>Methylothermaceae</taxon>
        <taxon>Methylomarinovum</taxon>
    </lineage>
</organism>
<dbReference type="EC" id="3.5.4.9" evidence="4"/>
<dbReference type="InterPro" id="IPR036178">
    <property type="entry name" value="Formintransfe-cycloase-like_sf"/>
</dbReference>
<evidence type="ECO:0000259" key="3">
    <source>
        <dbReference type="Pfam" id="PF04961"/>
    </source>
</evidence>
<keyword evidence="2" id="KW-1133">Transmembrane helix</keyword>
<evidence type="ECO:0000256" key="2">
    <source>
        <dbReference type="SAM" id="Phobius"/>
    </source>
</evidence>
<dbReference type="RefSeq" id="WP_317706602.1">
    <property type="nucleotide sequence ID" value="NZ_AP024714.1"/>
</dbReference>
<feature type="coiled-coil region" evidence="1">
    <location>
        <begin position="51"/>
        <end position="78"/>
    </location>
</feature>
<accession>A0AAU9C3B0</accession>
<evidence type="ECO:0000313" key="4">
    <source>
        <dbReference type="EMBL" id="BCX81690.1"/>
    </source>
</evidence>
<name>A0AAU9C3B0_9GAMM</name>
<keyword evidence="4" id="KW-0378">Hydrolase</keyword>